<evidence type="ECO:0000256" key="1">
    <source>
        <dbReference type="ARBA" id="ARBA00004448"/>
    </source>
</evidence>
<comment type="caution">
    <text evidence="14">The sequence shown here is derived from an EMBL/GenBank/DDBJ whole genome shotgun (WGS) entry which is preliminary data.</text>
</comment>
<accession>A0AAN7SGF3</accession>
<dbReference type="Gene3D" id="1.50.40.10">
    <property type="entry name" value="Mitochondrial carrier domain"/>
    <property type="match status" value="1"/>
</dbReference>
<dbReference type="InterPro" id="IPR023395">
    <property type="entry name" value="MCP_dom_sf"/>
</dbReference>
<keyword evidence="7 12" id="KW-1133">Transmembrane helix</keyword>
<keyword evidence="9 10" id="KW-0472">Membrane</keyword>
<dbReference type="InterPro" id="IPR052465">
    <property type="entry name" value="Mito_NAD+_Carrier"/>
</dbReference>
<dbReference type="GO" id="GO:0051724">
    <property type="term" value="F:NAD transmembrane transporter activity"/>
    <property type="evidence" value="ECO:0007669"/>
    <property type="project" value="TreeGrafter"/>
</dbReference>
<gene>
    <name evidence="14" type="ORF">RN001_008123</name>
</gene>
<dbReference type="Pfam" id="PF00153">
    <property type="entry name" value="Mito_carr"/>
    <property type="match status" value="2"/>
</dbReference>
<evidence type="ECO:0000256" key="6">
    <source>
        <dbReference type="ARBA" id="ARBA00022792"/>
    </source>
</evidence>
<evidence type="ECO:0000256" key="3">
    <source>
        <dbReference type="ARBA" id="ARBA00022448"/>
    </source>
</evidence>
<evidence type="ECO:0000259" key="13">
    <source>
        <dbReference type="Pfam" id="PF16064"/>
    </source>
</evidence>
<evidence type="ECO:0000256" key="7">
    <source>
        <dbReference type="ARBA" id="ARBA00022989"/>
    </source>
</evidence>
<dbReference type="InterPro" id="IPR032071">
    <property type="entry name" value="DUF4806"/>
</dbReference>
<evidence type="ECO:0000256" key="4">
    <source>
        <dbReference type="ARBA" id="ARBA00022692"/>
    </source>
</evidence>
<dbReference type="GO" id="GO:0005743">
    <property type="term" value="C:mitochondrial inner membrane"/>
    <property type="evidence" value="ECO:0007669"/>
    <property type="project" value="UniProtKB-SubCell"/>
</dbReference>
<sequence>MSNTEVPVEVVDVKDRLAEVHWKEFMCGWGAACINITITYPINKIIFRQILSGKTVYSAIKELYHEGIYYLYRGILPPLMQKTFSLSIMFGVYEEVRRPLMEQTNINPYYAKLIAGIVAGSTEAILMPFERIQTILIDPRYHDRFKNTFHAFKTIGVQYGIREYFRGLTPILLRNGPSNVCFFILRDEFQMHMQKSNSLMRQTLSEFICGALIGVVLSSIFFPLNVLKINLQSQVGGEFQGLYKGMSQVYKQRGGKLAPIKEELRAITLQMTTFNKEFLFLKRFIESFVMAAKREFEVLKKILKELPLTAATGSTTTSNMSKREELKEVVDLLPLTTLEDLKSFEQFLIEENNSKLFEAVISQIGGKNGDDHIANAIKYCFHLSLQNKCNWSGINGKELLKSATIIKLIINSICTSQYSITQAQSRIKYLLQHTYDRMKSPRCARSNKAKGPFSQFATKSSTIRLSSGRVATPSKESAYRK</sequence>
<dbReference type="Pfam" id="PF16064">
    <property type="entry name" value="DUF4806"/>
    <property type="match status" value="1"/>
</dbReference>
<dbReference type="PANTHER" id="PTHR46131">
    <property type="entry name" value="SD08549P"/>
    <property type="match status" value="1"/>
</dbReference>
<keyword evidence="3 11" id="KW-0813">Transport</keyword>
<evidence type="ECO:0000313" key="15">
    <source>
        <dbReference type="Proteomes" id="UP001353858"/>
    </source>
</evidence>
<keyword evidence="5" id="KW-0677">Repeat</keyword>
<comment type="similarity">
    <text evidence="2 11">Belongs to the mitochondrial carrier (TC 2.A.29) family.</text>
</comment>
<organism evidence="14 15">
    <name type="scientific">Aquatica leii</name>
    <dbReference type="NCBI Taxonomy" id="1421715"/>
    <lineage>
        <taxon>Eukaryota</taxon>
        <taxon>Metazoa</taxon>
        <taxon>Ecdysozoa</taxon>
        <taxon>Arthropoda</taxon>
        <taxon>Hexapoda</taxon>
        <taxon>Insecta</taxon>
        <taxon>Pterygota</taxon>
        <taxon>Neoptera</taxon>
        <taxon>Endopterygota</taxon>
        <taxon>Coleoptera</taxon>
        <taxon>Polyphaga</taxon>
        <taxon>Elateriformia</taxon>
        <taxon>Elateroidea</taxon>
        <taxon>Lampyridae</taxon>
        <taxon>Luciolinae</taxon>
        <taxon>Aquatica</taxon>
    </lineage>
</organism>
<evidence type="ECO:0000256" key="11">
    <source>
        <dbReference type="RuleBase" id="RU000488"/>
    </source>
</evidence>
<evidence type="ECO:0000313" key="14">
    <source>
        <dbReference type="EMBL" id="KAK4879977.1"/>
    </source>
</evidence>
<keyword evidence="15" id="KW-1185">Reference proteome</keyword>
<feature type="repeat" description="Solcar" evidence="10">
    <location>
        <begin position="107"/>
        <end position="192"/>
    </location>
</feature>
<evidence type="ECO:0000256" key="12">
    <source>
        <dbReference type="SAM" id="Phobius"/>
    </source>
</evidence>
<evidence type="ECO:0000256" key="2">
    <source>
        <dbReference type="ARBA" id="ARBA00006375"/>
    </source>
</evidence>
<comment type="subcellular location">
    <subcellularLocation>
        <location evidence="1">Mitochondrion inner membrane</location>
        <topology evidence="1">Multi-pass membrane protein</topology>
    </subcellularLocation>
</comment>
<dbReference type="AlphaFoldDB" id="A0AAN7SGF3"/>
<evidence type="ECO:0000256" key="8">
    <source>
        <dbReference type="ARBA" id="ARBA00023128"/>
    </source>
</evidence>
<keyword evidence="6" id="KW-0999">Mitochondrion inner membrane</keyword>
<reference evidence="15" key="1">
    <citation type="submission" date="2023-01" db="EMBL/GenBank/DDBJ databases">
        <title>Key to firefly adult light organ development and bioluminescence: homeobox transcription factors regulate luciferase expression and transportation to peroxisome.</title>
        <authorList>
            <person name="Fu X."/>
        </authorList>
    </citation>
    <scope>NUCLEOTIDE SEQUENCE [LARGE SCALE GENOMIC DNA]</scope>
</reference>
<dbReference type="Proteomes" id="UP001353858">
    <property type="component" value="Unassembled WGS sequence"/>
</dbReference>
<keyword evidence="4 10" id="KW-0812">Transmembrane</keyword>
<feature type="transmembrane region" description="Helical" evidence="12">
    <location>
        <begin position="203"/>
        <end position="224"/>
    </location>
</feature>
<feature type="domain" description="DUF4806" evidence="13">
    <location>
        <begin position="333"/>
        <end position="406"/>
    </location>
</feature>
<evidence type="ECO:0000256" key="9">
    <source>
        <dbReference type="ARBA" id="ARBA00023136"/>
    </source>
</evidence>
<protein>
    <recommendedName>
        <fullName evidence="13">DUF4806 domain-containing protein</fullName>
    </recommendedName>
</protein>
<keyword evidence="8" id="KW-0496">Mitochondrion</keyword>
<proteinExistence type="inferred from homology"/>
<dbReference type="SUPFAM" id="SSF103506">
    <property type="entry name" value="Mitochondrial carrier"/>
    <property type="match status" value="1"/>
</dbReference>
<evidence type="ECO:0000256" key="5">
    <source>
        <dbReference type="ARBA" id="ARBA00022737"/>
    </source>
</evidence>
<dbReference type="PANTHER" id="PTHR46131:SF1">
    <property type="entry name" value="SD08549P"/>
    <property type="match status" value="1"/>
</dbReference>
<dbReference type="InterPro" id="IPR018108">
    <property type="entry name" value="MCP_transmembrane"/>
</dbReference>
<name>A0AAN7SGF3_9COLE</name>
<dbReference type="PROSITE" id="PS50920">
    <property type="entry name" value="SOLCAR"/>
    <property type="match status" value="2"/>
</dbReference>
<evidence type="ECO:0000256" key="10">
    <source>
        <dbReference type="PROSITE-ProRule" id="PRU00282"/>
    </source>
</evidence>
<dbReference type="EMBL" id="JARPUR010000003">
    <property type="protein sequence ID" value="KAK4879977.1"/>
    <property type="molecule type" value="Genomic_DNA"/>
</dbReference>
<feature type="repeat" description="Solcar" evidence="10">
    <location>
        <begin position="19"/>
        <end position="99"/>
    </location>
</feature>